<sequence length="72" mass="8057">MGYSGEIADAKKLRQEGRTDVMRCCSVESTVKRYTSAITKFTNIIPKAAPYLKRLVAGFPLLRSSQVEFVTK</sequence>
<accession>A0A2J7PU86</accession>
<gene>
    <name evidence="1" type="ORF">B7P43_G12296</name>
</gene>
<dbReference type="AlphaFoldDB" id="A0A2J7PU86"/>
<protein>
    <submittedName>
        <fullName evidence="1">Uncharacterized protein</fullName>
    </submittedName>
</protein>
<name>A0A2J7PU86_9NEOP</name>
<evidence type="ECO:0000313" key="1">
    <source>
        <dbReference type="EMBL" id="PNF19888.1"/>
    </source>
</evidence>
<reference evidence="1 2" key="1">
    <citation type="submission" date="2017-12" db="EMBL/GenBank/DDBJ databases">
        <title>Hemimetabolous genomes reveal molecular basis of termite eusociality.</title>
        <authorList>
            <person name="Harrison M.C."/>
            <person name="Jongepier E."/>
            <person name="Robertson H.M."/>
            <person name="Arning N."/>
            <person name="Bitard-Feildel T."/>
            <person name="Chao H."/>
            <person name="Childers C.P."/>
            <person name="Dinh H."/>
            <person name="Doddapaneni H."/>
            <person name="Dugan S."/>
            <person name="Gowin J."/>
            <person name="Greiner C."/>
            <person name="Han Y."/>
            <person name="Hu H."/>
            <person name="Hughes D.S.T."/>
            <person name="Huylmans A.-K."/>
            <person name="Kemena C."/>
            <person name="Kremer L.P.M."/>
            <person name="Lee S.L."/>
            <person name="Lopez-Ezquerra A."/>
            <person name="Mallet L."/>
            <person name="Monroy-Kuhn J.M."/>
            <person name="Moser A."/>
            <person name="Murali S.C."/>
            <person name="Muzny D.M."/>
            <person name="Otani S."/>
            <person name="Piulachs M.-D."/>
            <person name="Poelchau M."/>
            <person name="Qu J."/>
            <person name="Schaub F."/>
            <person name="Wada-Katsumata A."/>
            <person name="Worley K.C."/>
            <person name="Xie Q."/>
            <person name="Ylla G."/>
            <person name="Poulsen M."/>
            <person name="Gibbs R.A."/>
            <person name="Schal C."/>
            <person name="Richards S."/>
            <person name="Belles X."/>
            <person name="Korb J."/>
            <person name="Bornberg-Bauer E."/>
        </authorList>
    </citation>
    <scope>NUCLEOTIDE SEQUENCE [LARGE SCALE GENOMIC DNA]</scope>
    <source>
        <tissue evidence="1">Whole body</tissue>
    </source>
</reference>
<comment type="caution">
    <text evidence="1">The sequence shown here is derived from an EMBL/GenBank/DDBJ whole genome shotgun (WGS) entry which is preliminary data.</text>
</comment>
<dbReference type="InParanoid" id="A0A2J7PU86"/>
<evidence type="ECO:0000313" key="2">
    <source>
        <dbReference type="Proteomes" id="UP000235965"/>
    </source>
</evidence>
<keyword evidence="2" id="KW-1185">Reference proteome</keyword>
<dbReference type="EMBL" id="NEVH01021207">
    <property type="protein sequence ID" value="PNF19888.1"/>
    <property type="molecule type" value="Genomic_DNA"/>
</dbReference>
<organism evidence="1 2">
    <name type="scientific">Cryptotermes secundus</name>
    <dbReference type="NCBI Taxonomy" id="105785"/>
    <lineage>
        <taxon>Eukaryota</taxon>
        <taxon>Metazoa</taxon>
        <taxon>Ecdysozoa</taxon>
        <taxon>Arthropoda</taxon>
        <taxon>Hexapoda</taxon>
        <taxon>Insecta</taxon>
        <taxon>Pterygota</taxon>
        <taxon>Neoptera</taxon>
        <taxon>Polyneoptera</taxon>
        <taxon>Dictyoptera</taxon>
        <taxon>Blattodea</taxon>
        <taxon>Blattoidea</taxon>
        <taxon>Termitoidae</taxon>
        <taxon>Kalotermitidae</taxon>
        <taxon>Cryptotermitinae</taxon>
        <taxon>Cryptotermes</taxon>
    </lineage>
</organism>
<dbReference type="Proteomes" id="UP000235965">
    <property type="component" value="Unassembled WGS sequence"/>
</dbReference>
<proteinExistence type="predicted"/>